<dbReference type="Proteomes" id="UP000825935">
    <property type="component" value="Chromosome 6"/>
</dbReference>
<evidence type="ECO:0000313" key="1">
    <source>
        <dbReference type="EMBL" id="KAH7434190.1"/>
    </source>
</evidence>
<evidence type="ECO:0000313" key="2">
    <source>
        <dbReference type="Proteomes" id="UP000825935"/>
    </source>
</evidence>
<dbReference type="OrthoDB" id="1982447at2759"/>
<protein>
    <submittedName>
        <fullName evidence="1">Uncharacterized protein</fullName>
    </submittedName>
</protein>
<dbReference type="AlphaFoldDB" id="A0A8T2UI60"/>
<keyword evidence="2" id="KW-1185">Reference proteome</keyword>
<name>A0A8T2UI60_CERRI</name>
<proteinExistence type="predicted"/>
<organism evidence="1 2">
    <name type="scientific">Ceratopteris richardii</name>
    <name type="common">Triangle waterfern</name>
    <dbReference type="NCBI Taxonomy" id="49495"/>
    <lineage>
        <taxon>Eukaryota</taxon>
        <taxon>Viridiplantae</taxon>
        <taxon>Streptophyta</taxon>
        <taxon>Embryophyta</taxon>
        <taxon>Tracheophyta</taxon>
        <taxon>Polypodiopsida</taxon>
        <taxon>Polypodiidae</taxon>
        <taxon>Polypodiales</taxon>
        <taxon>Pteridineae</taxon>
        <taxon>Pteridaceae</taxon>
        <taxon>Parkerioideae</taxon>
        <taxon>Ceratopteris</taxon>
    </lineage>
</organism>
<comment type="caution">
    <text evidence="1">The sequence shown here is derived from an EMBL/GenBank/DDBJ whole genome shotgun (WGS) entry which is preliminary data.</text>
</comment>
<sequence>MSTSREFSFALTDESLLSQTFCDSLCNCSSHGLSSLQSPSAFPSLSSDDSGEQVETPSLDHVYQCSCKIHRCIEEDGLTHSDRFAQLSTLHSRRVVEEVLDTGEVGCLQDSLASQSLQIQACDGSCEESIEDGLIEEPVDISRPRYDSGVRPILSRQVIPPVSTCLQNSFSDASHESLSSRKRESNGLLFEGDCSQRIQSPRLRPSNEHFQSYEFSGVGGHKSRASRVGASVPRVSANVQSIGNASHSKGVECESLIQMKEVRRQKVQAENWLTPPISLTAHESIREHVNGSLKDDCRSVDVAILEHMVVPISPFEDRKENLDPRSFKQDSLESNCARVDSCGWMCPRDGKKALKPRSCQMLLDKWLAKQRL</sequence>
<gene>
    <name evidence="1" type="ORF">KP509_06G004800</name>
</gene>
<accession>A0A8T2UI60</accession>
<dbReference type="EMBL" id="CM035411">
    <property type="protein sequence ID" value="KAH7434190.1"/>
    <property type="molecule type" value="Genomic_DNA"/>
</dbReference>
<reference evidence="1" key="1">
    <citation type="submission" date="2021-08" db="EMBL/GenBank/DDBJ databases">
        <title>WGS assembly of Ceratopteris richardii.</title>
        <authorList>
            <person name="Marchant D.B."/>
            <person name="Chen G."/>
            <person name="Jenkins J."/>
            <person name="Shu S."/>
            <person name="Leebens-Mack J."/>
            <person name="Grimwood J."/>
            <person name="Schmutz J."/>
            <person name="Soltis P."/>
            <person name="Soltis D."/>
            <person name="Chen Z.-H."/>
        </authorList>
    </citation>
    <scope>NUCLEOTIDE SEQUENCE</scope>
    <source>
        <strain evidence="1">Whitten #5841</strain>
        <tissue evidence="1">Leaf</tissue>
    </source>
</reference>